<evidence type="ECO:0000313" key="2">
    <source>
        <dbReference type="Proteomes" id="UP001608902"/>
    </source>
</evidence>
<organism evidence="1 2">
    <name type="scientific">Gnathostoma spinigerum</name>
    <dbReference type="NCBI Taxonomy" id="75299"/>
    <lineage>
        <taxon>Eukaryota</taxon>
        <taxon>Metazoa</taxon>
        <taxon>Ecdysozoa</taxon>
        <taxon>Nematoda</taxon>
        <taxon>Chromadorea</taxon>
        <taxon>Rhabditida</taxon>
        <taxon>Spirurina</taxon>
        <taxon>Gnathostomatomorpha</taxon>
        <taxon>Gnathostomatoidea</taxon>
        <taxon>Gnathostomatidae</taxon>
        <taxon>Gnathostoma</taxon>
    </lineage>
</organism>
<keyword evidence="2" id="KW-1185">Reference proteome</keyword>
<accession>A0ABD6E590</accession>
<dbReference type="Proteomes" id="UP001608902">
    <property type="component" value="Unassembled WGS sequence"/>
</dbReference>
<name>A0ABD6E590_9BILA</name>
<dbReference type="EMBL" id="JBGFUD010000727">
    <property type="protein sequence ID" value="MFH4975123.1"/>
    <property type="molecule type" value="Genomic_DNA"/>
</dbReference>
<proteinExistence type="predicted"/>
<dbReference type="AlphaFoldDB" id="A0ABD6E590"/>
<comment type="caution">
    <text evidence="1">The sequence shown here is derived from an EMBL/GenBank/DDBJ whole genome shotgun (WGS) entry which is preliminary data.</text>
</comment>
<reference evidence="1 2" key="1">
    <citation type="submission" date="2024-08" db="EMBL/GenBank/DDBJ databases">
        <title>Gnathostoma spinigerum genome.</title>
        <authorList>
            <person name="Gonzalez-Bertolin B."/>
            <person name="Monzon S."/>
            <person name="Zaballos A."/>
            <person name="Jimenez P."/>
            <person name="Dekumyoy P."/>
            <person name="Varona S."/>
            <person name="Cuesta I."/>
            <person name="Sumanam S."/>
            <person name="Adisakwattana P."/>
            <person name="Gasser R.B."/>
            <person name="Hernandez-Gonzalez A."/>
            <person name="Young N.D."/>
            <person name="Perteguer M.J."/>
        </authorList>
    </citation>
    <scope>NUCLEOTIDE SEQUENCE [LARGE SCALE GENOMIC DNA]</scope>
    <source>
        <strain evidence="1">AL3</strain>
        <tissue evidence="1">Liver</tissue>
    </source>
</reference>
<protein>
    <submittedName>
        <fullName evidence="1">Uncharacterized protein</fullName>
    </submittedName>
</protein>
<gene>
    <name evidence="1" type="ORF">AB6A40_001832</name>
</gene>
<sequence length="73" mass="8611">MRVKVRKRYPRKLFYEKVLIDWKDGVGERKFRSTLHGAYLNLKRCPIEIENTADLRSIKGFLVSRFVHVCGGD</sequence>
<evidence type="ECO:0000313" key="1">
    <source>
        <dbReference type="EMBL" id="MFH4975123.1"/>
    </source>
</evidence>